<sequence length="1251" mass="138685">MKSINKCAILALSTLALAQSAQTVRSEATQVSSSLVTTVKLKDNILLFEEIGPYADKSEGKLYYKNIEKILIDDKEYINKLEGDYSYDINYQGIKVNAKNITEGQHQLRIVNKTNGGILVVFDKKGNDVTFVSAKPSDDTTASPQQGAAKTEKPAKVTSHDGLATLSFITKLEATEGELLFPEIDRYSSTKQIKELAHQITKIKVNDQDYKDLVYDSVKGKSGYVSDLKGLHLGTTAFKEGENKIVISSQSFEDVIITVKKSGEQYTFVAAKQKQGQGSQQEAPQGLDFTKLESAIKEAERIIASEANKEQVKDLSAKLQVIKESYRHIDNETLLKETYELLMDSIKAYQGTDLAVTDLKAGTYTLTFKANKENTEEASMLQGAFDKKAKLVVKEDGKMEISLLNTALGQFLIDFSIESKGQYPTSVRTQVGERDINNNYIRSEFTLPIEELDKLHKGAVLVSAMGGQESDLHHYDKYTKLDMTFSATASKGWTGYQAEIDDKEKGIGSERLEKVLVKLGKDLNGDGKMSPEEIAKIEGELRLDHYDLTDISLLKHAKHITELHLEGNQIASIPKETFSQMTNLRFLNLRSNVITTLDKDTFAHNSQLKELYLSSNYMPNLEEGLFRNLGQLDQLDLSKNRISVIRDGVFNGLSRLTSLALAENIITDFSENALASLDNLNFFDVSENQLGSLPSSLSKLTKLSYIVANRNQVLDIANIDFSHMPNLLTVDLASNELTKIPQGAFKANKQLSKLNVYNNLLANISEADFADLKALDLDLKFNCLSGVSDKLRQLMGTNKLNPQKQLANLSAALNHQAITYHQGFSLLDLYYWEQQTLSSTEAEISSIEDYNKRLKTSSSDIIALLNERYADWDIVVQLQKKTSTGQYVTVDERRLNNDPQDELQGSFDLKGAGVYRVRKALITKEFAKKREHIYLTSNDVEVKEDQLAGSGQSKGLDINKLEDGVYYIKASMLKNDLQSESMSHQAIDHRVKLIVNKGVYNLEVTFKGMKIGNLTGYLGELSYFVDGYQRDLTGRPVGKTEKAEVVSYFTDVTGKPLSDAYGSNYPQVLRFRLIDQAKKDGLVPLRVFVPIMDAISKGTGFQTVFMKLDLQSLTKDKAQLPHSEDNQGHGTIGELLQPHTGIIGGHTSPAIPNLTNLLAKKSTAPDNKAKENDKTGTDKLKSLISSHKASKAGAAKASARTAKAKAKSAKPKAAKHSQEQMKADHRGHIIIGLASFIVIAVGLILGRKKLF</sequence>
<evidence type="ECO:0000256" key="3">
    <source>
        <dbReference type="ARBA" id="ARBA00022729"/>
    </source>
</evidence>
<dbReference type="SUPFAM" id="SSF158911">
    <property type="entry name" value="NEAT domain-like"/>
    <property type="match status" value="2"/>
</dbReference>
<dbReference type="Pfam" id="PF05031">
    <property type="entry name" value="NEAT"/>
    <property type="match status" value="1"/>
</dbReference>
<dbReference type="CDD" id="cd06920">
    <property type="entry name" value="NEAT"/>
    <property type="match status" value="2"/>
</dbReference>
<evidence type="ECO:0000313" key="10">
    <source>
        <dbReference type="Proteomes" id="UP000032278"/>
    </source>
</evidence>
<feature type="region of interest" description="Disordered" evidence="5">
    <location>
        <begin position="134"/>
        <end position="155"/>
    </location>
</feature>
<dbReference type="SMART" id="SM00725">
    <property type="entry name" value="NEAT"/>
    <property type="match status" value="2"/>
</dbReference>
<keyword evidence="2" id="KW-0433">Leucine-rich repeat</keyword>
<dbReference type="Gene3D" id="2.60.40.1850">
    <property type="match status" value="2"/>
</dbReference>
<feature type="transmembrane region" description="Helical" evidence="6">
    <location>
        <begin position="1227"/>
        <end position="1246"/>
    </location>
</feature>
<dbReference type="PROSITE" id="PS00018">
    <property type="entry name" value="EF_HAND_1"/>
    <property type="match status" value="1"/>
</dbReference>
<dbReference type="PROSITE" id="PS50978">
    <property type="entry name" value="NEAT"/>
    <property type="match status" value="2"/>
</dbReference>
<evidence type="ECO:0000256" key="2">
    <source>
        <dbReference type="ARBA" id="ARBA00022614"/>
    </source>
</evidence>
<dbReference type="GO" id="GO:0005615">
    <property type="term" value="C:extracellular space"/>
    <property type="evidence" value="ECO:0007669"/>
    <property type="project" value="TreeGrafter"/>
</dbReference>
<dbReference type="InterPro" id="IPR050328">
    <property type="entry name" value="Dev_Immune_Receptor"/>
</dbReference>
<feature type="region of interest" description="Disordered" evidence="5">
    <location>
        <begin position="1161"/>
        <end position="1221"/>
    </location>
</feature>
<dbReference type="SMART" id="SM00369">
    <property type="entry name" value="LRR_TYP"/>
    <property type="match status" value="8"/>
</dbReference>
<feature type="compositionally biased region" description="Basic and acidic residues" evidence="5">
    <location>
        <begin position="1167"/>
        <end position="1181"/>
    </location>
</feature>
<reference evidence="9 10" key="1">
    <citation type="submission" date="2013-11" db="EMBL/GenBank/DDBJ databases">
        <authorList>
            <person name="da Piedade I."/>
            <person name="Tang M.H.E."/>
            <person name="Bojesen A.M."/>
        </authorList>
    </citation>
    <scope>NUCLEOTIDE SEQUENCE [LARGE SCALE GENOMIC DNA]</scope>
    <source>
        <strain evidence="9 10">Sz4is</strain>
    </source>
</reference>
<accession>A0AAW3GNQ8</accession>
<name>A0AAW3GNQ8_STRSZ</name>
<dbReference type="EMBL" id="JAUE01000018">
    <property type="protein sequence ID" value="KIS18930.1"/>
    <property type="molecule type" value="Genomic_DNA"/>
</dbReference>
<feature type="compositionally biased region" description="Basic residues" evidence="5">
    <location>
        <begin position="1202"/>
        <end position="1215"/>
    </location>
</feature>
<comment type="subcellular location">
    <subcellularLocation>
        <location evidence="1">Cell envelope</location>
    </subcellularLocation>
</comment>
<dbReference type="PANTHER" id="PTHR24373">
    <property type="entry name" value="SLIT RELATED LEUCINE-RICH REPEAT NEURONAL PROTEIN"/>
    <property type="match status" value="1"/>
</dbReference>
<evidence type="ECO:0000256" key="5">
    <source>
        <dbReference type="SAM" id="MobiDB-lite"/>
    </source>
</evidence>
<dbReference type="InterPro" id="IPR032675">
    <property type="entry name" value="LRR_dom_sf"/>
</dbReference>
<dbReference type="InterPro" id="IPR037250">
    <property type="entry name" value="NEAT_dom_sf"/>
</dbReference>
<evidence type="ECO:0000313" key="9">
    <source>
        <dbReference type="EMBL" id="KIS18930.1"/>
    </source>
</evidence>
<keyword evidence="6" id="KW-0472">Membrane</keyword>
<dbReference type="InterPro" id="IPR003591">
    <property type="entry name" value="Leu-rich_rpt_typical-subtyp"/>
</dbReference>
<dbReference type="SUPFAM" id="SSF52058">
    <property type="entry name" value="L domain-like"/>
    <property type="match status" value="1"/>
</dbReference>
<protein>
    <submittedName>
        <fullName evidence="9">Fe3+-siderophore transport protein</fullName>
    </submittedName>
</protein>
<gene>
    <name evidence="9" type="ORF">AT55_01819</name>
</gene>
<dbReference type="GO" id="GO:0009274">
    <property type="term" value="C:peptidoglycan-based cell wall"/>
    <property type="evidence" value="ECO:0007669"/>
    <property type="project" value="UniProtKB-ARBA"/>
</dbReference>
<feature type="domain" description="NEAT" evidence="8">
    <location>
        <begin position="359"/>
        <end position="491"/>
    </location>
</feature>
<organism evidence="9 10">
    <name type="scientific">Streptococcus equi subsp. zooepidemicus Sz4is</name>
    <dbReference type="NCBI Taxonomy" id="1381082"/>
    <lineage>
        <taxon>Bacteria</taxon>
        <taxon>Bacillati</taxon>
        <taxon>Bacillota</taxon>
        <taxon>Bacilli</taxon>
        <taxon>Lactobacillales</taxon>
        <taxon>Streptococcaceae</taxon>
        <taxon>Streptococcus</taxon>
    </lineage>
</organism>
<evidence type="ECO:0000259" key="8">
    <source>
        <dbReference type="PROSITE" id="PS50978"/>
    </source>
</evidence>
<keyword evidence="6" id="KW-0812">Transmembrane</keyword>
<feature type="compositionally biased region" description="Polar residues" evidence="5">
    <location>
        <begin position="139"/>
        <end position="148"/>
    </location>
</feature>
<dbReference type="FunFam" id="3.80.10.10:FF:001164">
    <property type="entry name" value="GH01279p"/>
    <property type="match status" value="1"/>
</dbReference>
<keyword evidence="6" id="KW-1133">Transmembrane helix</keyword>
<proteinExistence type="predicted"/>
<dbReference type="InterPro" id="IPR018247">
    <property type="entry name" value="EF_Hand_1_Ca_BS"/>
</dbReference>
<evidence type="ECO:0000256" key="6">
    <source>
        <dbReference type="SAM" id="Phobius"/>
    </source>
</evidence>
<dbReference type="Pfam" id="PF13855">
    <property type="entry name" value="LRR_8"/>
    <property type="match status" value="3"/>
</dbReference>
<feature type="domain" description="NEAT" evidence="8">
    <location>
        <begin position="961"/>
        <end position="1118"/>
    </location>
</feature>
<evidence type="ECO:0000256" key="7">
    <source>
        <dbReference type="SAM" id="SignalP"/>
    </source>
</evidence>
<keyword evidence="4" id="KW-0677">Repeat</keyword>
<dbReference type="InterPro" id="IPR006635">
    <property type="entry name" value="NEAT_dom"/>
</dbReference>
<dbReference type="GO" id="GO:0031012">
    <property type="term" value="C:extracellular matrix"/>
    <property type="evidence" value="ECO:0007669"/>
    <property type="project" value="TreeGrafter"/>
</dbReference>
<feature type="chain" id="PRO_5043711048" evidence="7">
    <location>
        <begin position="19"/>
        <end position="1251"/>
    </location>
</feature>
<evidence type="ECO:0000256" key="1">
    <source>
        <dbReference type="ARBA" id="ARBA00004196"/>
    </source>
</evidence>
<dbReference type="GO" id="GO:0030313">
    <property type="term" value="C:cell envelope"/>
    <property type="evidence" value="ECO:0007669"/>
    <property type="project" value="UniProtKB-SubCell"/>
</dbReference>
<comment type="caution">
    <text evidence="9">The sequence shown here is derived from an EMBL/GenBank/DDBJ whole genome shotgun (WGS) entry which is preliminary data.</text>
</comment>
<feature type="signal peptide" evidence="7">
    <location>
        <begin position="1"/>
        <end position="18"/>
    </location>
</feature>
<dbReference type="Proteomes" id="UP000032278">
    <property type="component" value="Unassembled WGS sequence"/>
</dbReference>
<evidence type="ECO:0000256" key="4">
    <source>
        <dbReference type="ARBA" id="ARBA00022737"/>
    </source>
</evidence>
<feature type="compositionally biased region" description="Low complexity" evidence="5">
    <location>
        <begin position="1185"/>
        <end position="1201"/>
    </location>
</feature>
<keyword evidence="3 7" id="KW-0732">Signal</keyword>
<dbReference type="PROSITE" id="PS51450">
    <property type="entry name" value="LRR"/>
    <property type="match status" value="2"/>
</dbReference>
<dbReference type="Gene3D" id="3.80.10.10">
    <property type="entry name" value="Ribonuclease Inhibitor"/>
    <property type="match status" value="1"/>
</dbReference>
<dbReference type="PANTHER" id="PTHR24373:SF370">
    <property type="entry name" value="FISH-LIPS, ISOFORM E"/>
    <property type="match status" value="1"/>
</dbReference>
<dbReference type="InterPro" id="IPR001611">
    <property type="entry name" value="Leu-rich_rpt"/>
</dbReference>
<dbReference type="AlphaFoldDB" id="A0AAW3GNQ8"/>
<dbReference type="RefSeq" id="WP_021320385.1">
    <property type="nucleotide sequence ID" value="NZ_JAUE01000018.1"/>
</dbReference>